<dbReference type="Proteomes" id="UP001595916">
    <property type="component" value="Unassembled WGS sequence"/>
</dbReference>
<dbReference type="RefSeq" id="WP_379787169.1">
    <property type="nucleotide sequence ID" value="NZ_JBHSHL010000003.1"/>
</dbReference>
<gene>
    <name evidence="5" type="ORF">ACFO4R_01355</name>
</gene>
<proteinExistence type="inferred from homology"/>
<dbReference type="Pfam" id="PF01420">
    <property type="entry name" value="Methylase_S"/>
    <property type="match status" value="2"/>
</dbReference>
<name>A0ABV9QIT4_9FIRM</name>
<dbReference type="EMBL" id="JBHSHL010000003">
    <property type="protein sequence ID" value="MFC4803718.1"/>
    <property type="molecule type" value="Genomic_DNA"/>
</dbReference>
<dbReference type="Gene3D" id="3.90.220.20">
    <property type="entry name" value="DNA methylase specificity domains"/>
    <property type="match status" value="2"/>
</dbReference>
<accession>A0ABV9QIT4</accession>
<evidence type="ECO:0000313" key="5">
    <source>
        <dbReference type="EMBL" id="MFC4803718.1"/>
    </source>
</evidence>
<dbReference type="SUPFAM" id="SSF116734">
    <property type="entry name" value="DNA methylase specificity domain"/>
    <property type="match status" value="2"/>
</dbReference>
<dbReference type="PANTHER" id="PTHR30408">
    <property type="entry name" value="TYPE-1 RESTRICTION ENZYME ECOKI SPECIFICITY PROTEIN"/>
    <property type="match status" value="1"/>
</dbReference>
<dbReference type="GO" id="GO:0004519">
    <property type="term" value="F:endonuclease activity"/>
    <property type="evidence" value="ECO:0007669"/>
    <property type="project" value="UniProtKB-KW"/>
</dbReference>
<evidence type="ECO:0000256" key="3">
    <source>
        <dbReference type="ARBA" id="ARBA00023125"/>
    </source>
</evidence>
<keyword evidence="5" id="KW-0540">Nuclease</keyword>
<dbReference type="EC" id="3.1.21.-" evidence="5"/>
<dbReference type="InterPro" id="IPR044946">
    <property type="entry name" value="Restrct_endonuc_typeI_TRD_sf"/>
</dbReference>
<evidence type="ECO:0000313" key="6">
    <source>
        <dbReference type="Proteomes" id="UP001595916"/>
    </source>
</evidence>
<feature type="domain" description="Type I restriction modification DNA specificity" evidence="4">
    <location>
        <begin position="5"/>
        <end position="152"/>
    </location>
</feature>
<protein>
    <submittedName>
        <fullName evidence="5">Restriction endonuclease subunit S</fullName>
        <ecNumber evidence="5">3.1.21.-</ecNumber>
    </submittedName>
</protein>
<comment type="similarity">
    <text evidence="1">Belongs to the type-I restriction system S methylase family.</text>
</comment>
<dbReference type="PANTHER" id="PTHR30408:SF12">
    <property type="entry name" value="TYPE I RESTRICTION ENZYME MJAVIII SPECIFICITY SUBUNIT"/>
    <property type="match status" value="1"/>
</dbReference>
<feature type="domain" description="Type I restriction modification DNA specificity" evidence="4">
    <location>
        <begin position="184"/>
        <end position="338"/>
    </location>
</feature>
<keyword evidence="5" id="KW-0378">Hydrolase</keyword>
<evidence type="ECO:0000256" key="1">
    <source>
        <dbReference type="ARBA" id="ARBA00010923"/>
    </source>
</evidence>
<keyword evidence="2" id="KW-0680">Restriction system</keyword>
<dbReference type="GO" id="GO:0016787">
    <property type="term" value="F:hydrolase activity"/>
    <property type="evidence" value="ECO:0007669"/>
    <property type="project" value="UniProtKB-KW"/>
</dbReference>
<dbReference type="CDD" id="cd17273">
    <property type="entry name" value="RMtype1_S_EcoJA69PI-TRD1-CR1_like"/>
    <property type="match status" value="1"/>
</dbReference>
<dbReference type="InterPro" id="IPR000055">
    <property type="entry name" value="Restrct_endonuc_typeI_TRD"/>
</dbReference>
<keyword evidence="5" id="KW-0255">Endonuclease</keyword>
<sequence length="359" mass="41111">MSCYVELKNLCNKGTSSIMQKDLEGIEGEYPIFGASGYIKNIDYYHQEREYIAVVKDGAGVGRVYLLPENSSVIGTLQYIIPNEDVDIKYLYYALTYANLSKYYTGATIPHIYFKDYCREKICFPDLNQQRIVAQTLGYIDSILEKRKSQLVKLGELLQSQFIEMFGEMDLSRKKKEWTPISCIGTVIGGSTPRTNDDKCWGGDYRWITPAELKQDSGYIYDSVRKITQFGIDSCSLQKIPPNTVLLTSRAPIGKLAIAGNDFYCNQGFKNIICKEEIHPRYLYTLLLHNVNYLNSLGRGATFKEISKEIVENIKIPLPPIELQNKFADFVRQVDKSKYRVYNSRKIINNLIEGIIHLQ</sequence>
<keyword evidence="6" id="KW-1185">Reference proteome</keyword>
<reference evidence="6" key="1">
    <citation type="journal article" date="2019" name="Int. J. Syst. Evol. Microbiol.">
        <title>The Global Catalogue of Microorganisms (GCM) 10K type strain sequencing project: providing services to taxonomists for standard genome sequencing and annotation.</title>
        <authorList>
            <consortium name="The Broad Institute Genomics Platform"/>
            <consortium name="The Broad Institute Genome Sequencing Center for Infectious Disease"/>
            <person name="Wu L."/>
            <person name="Ma J."/>
        </authorList>
    </citation>
    <scope>NUCLEOTIDE SEQUENCE [LARGE SCALE GENOMIC DNA]</scope>
    <source>
        <strain evidence="6">CCUG 46385</strain>
    </source>
</reference>
<comment type="caution">
    <text evidence="5">The sequence shown here is derived from an EMBL/GenBank/DDBJ whole genome shotgun (WGS) entry which is preliminary data.</text>
</comment>
<organism evidence="5 6">
    <name type="scientific">Filifactor villosus</name>
    <dbReference type="NCBI Taxonomy" id="29374"/>
    <lineage>
        <taxon>Bacteria</taxon>
        <taxon>Bacillati</taxon>
        <taxon>Bacillota</taxon>
        <taxon>Clostridia</taxon>
        <taxon>Peptostreptococcales</taxon>
        <taxon>Filifactoraceae</taxon>
        <taxon>Filifactor</taxon>
    </lineage>
</organism>
<dbReference type="InterPro" id="IPR052021">
    <property type="entry name" value="Type-I_RS_S_subunit"/>
</dbReference>
<keyword evidence="3" id="KW-0238">DNA-binding</keyword>
<evidence type="ECO:0000259" key="4">
    <source>
        <dbReference type="Pfam" id="PF01420"/>
    </source>
</evidence>
<evidence type="ECO:0000256" key="2">
    <source>
        <dbReference type="ARBA" id="ARBA00022747"/>
    </source>
</evidence>